<organism evidence="1 2">
    <name type="scientific">Evansella alkalicola</name>
    <dbReference type="NCBI Taxonomy" id="745819"/>
    <lineage>
        <taxon>Bacteria</taxon>
        <taxon>Bacillati</taxon>
        <taxon>Bacillota</taxon>
        <taxon>Bacilli</taxon>
        <taxon>Bacillales</taxon>
        <taxon>Bacillaceae</taxon>
        <taxon>Evansella</taxon>
    </lineage>
</organism>
<sequence>MDYQQFFWYDPHHTREQEAIYPPIETKYFEESLDAYGSLLEHGKIVLESLSSSKEKMSSLMDAAQEGKDEEVDKIIKSTGVPTIVNTSYTPTGVTFTLYADAETVTNCCTLTMYLRWG</sequence>
<comment type="caution">
    <text evidence="1">The sequence shown here is derived from an EMBL/GenBank/DDBJ whole genome shotgun (WGS) entry which is preliminary data.</text>
</comment>
<accession>A0ABS6JSB6</accession>
<dbReference type="RefSeq" id="WP_088075389.1">
    <property type="nucleotide sequence ID" value="NZ_JAHQCR010000034.1"/>
</dbReference>
<dbReference type="EMBL" id="JAHQCR010000034">
    <property type="protein sequence ID" value="MBU9721463.1"/>
    <property type="molecule type" value="Genomic_DNA"/>
</dbReference>
<proteinExistence type="predicted"/>
<keyword evidence="2" id="KW-1185">Reference proteome</keyword>
<dbReference type="Proteomes" id="UP000790580">
    <property type="component" value="Unassembled WGS sequence"/>
</dbReference>
<evidence type="ECO:0000313" key="2">
    <source>
        <dbReference type="Proteomes" id="UP000790580"/>
    </source>
</evidence>
<name>A0ABS6JSB6_9BACI</name>
<protein>
    <submittedName>
        <fullName evidence="1">Uncharacterized protein</fullName>
    </submittedName>
</protein>
<dbReference type="Pfam" id="PF26344">
    <property type="entry name" value="YuzC"/>
    <property type="match status" value="1"/>
</dbReference>
<gene>
    <name evidence="1" type="ORF">KS407_08395</name>
</gene>
<dbReference type="InterPro" id="IPR058870">
    <property type="entry name" value="YuzC"/>
</dbReference>
<evidence type="ECO:0000313" key="1">
    <source>
        <dbReference type="EMBL" id="MBU9721463.1"/>
    </source>
</evidence>
<reference evidence="1 2" key="1">
    <citation type="submission" date="2021-06" db="EMBL/GenBank/DDBJ databases">
        <title>Bacillus sp. RD4P76, an endophyte from a halophyte.</title>
        <authorList>
            <person name="Sun J.-Q."/>
        </authorList>
    </citation>
    <scope>NUCLEOTIDE SEQUENCE [LARGE SCALE GENOMIC DNA]</scope>
    <source>
        <strain evidence="1 2">JCM 17098</strain>
    </source>
</reference>